<dbReference type="RefSeq" id="WP_344126130.1">
    <property type="nucleotide sequence ID" value="NZ_BAAALT010000013.1"/>
</dbReference>
<dbReference type="InterPro" id="IPR031357">
    <property type="entry name" value="Stealth_CR3"/>
</dbReference>
<dbReference type="Pfam" id="PF11380">
    <property type="entry name" value="Stealth_CR2"/>
    <property type="match status" value="1"/>
</dbReference>
<feature type="domain" description="Glycosyl transferase family 1" evidence="4">
    <location>
        <begin position="206"/>
        <end position="362"/>
    </location>
</feature>
<evidence type="ECO:0000259" key="8">
    <source>
        <dbReference type="Pfam" id="PF17103"/>
    </source>
</evidence>
<dbReference type="EMBL" id="BAAALT010000013">
    <property type="protein sequence ID" value="GAA1787570.1"/>
    <property type="molecule type" value="Genomic_DNA"/>
</dbReference>
<proteinExistence type="inferred from homology"/>
<comment type="similarity">
    <text evidence="1">Belongs to the stealth family.</text>
</comment>
<evidence type="ECO:0000256" key="3">
    <source>
        <dbReference type="ARBA" id="ARBA00023169"/>
    </source>
</evidence>
<feature type="domain" description="Stealth protein CR2 conserved region 2" evidence="5">
    <location>
        <begin position="670"/>
        <end position="775"/>
    </location>
</feature>
<feature type="domain" description="Stealth protein CR3 conserved region 3" evidence="7">
    <location>
        <begin position="821"/>
        <end position="868"/>
    </location>
</feature>
<dbReference type="PANTHER" id="PTHR24045">
    <property type="match status" value="1"/>
</dbReference>
<evidence type="ECO:0000313" key="9">
    <source>
        <dbReference type="EMBL" id="GAA1787570.1"/>
    </source>
</evidence>
<dbReference type="Pfam" id="PF17101">
    <property type="entry name" value="Stealth_CR1"/>
    <property type="match status" value="1"/>
</dbReference>
<dbReference type="InterPro" id="IPR031358">
    <property type="entry name" value="Stealth_CR1"/>
</dbReference>
<evidence type="ECO:0000256" key="2">
    <source>
        <dbReference type="ARBA" id="ARBA00022679"/>
    </source>
</evidence>
<dbReference type="InterPro" id="IPR047141">
    <property type="entry name" value="Stealth"/>
</dbReference>
<keyword evidence="10" id="KW-1185">Reference proteome</keyword>
<feature type="domain" description="Stealth protein CR1 conserved region 1" evidence="6">
    <location>
        <begin position="631"/>
        <end position="656"/>
    </location>
</feature>
<keyword evidence="3" id="KW-0270">Exopolysaccharide synthesis</keyword>
<sequence>MRITFLLTTADAMGGTERAIFTQAEYLAREHDIQVISVFRTSTERFFAVDPRIRVSYLVDNVGAVPRPVRKSTLTDAQCQALAAADSRLIPKRWEVAFNKLAEIELEYALRELDTDILVSSSPALMAATTTFARPEVITVHQEHRPSQLRVGTGEPLFQYAPRLDALVVLTERTREWFAESMRELAPRLEIIGNALPGGFRPQSSRTAKIVTIAGRMVKDKQIDHAVQAFATVAEDHPDWILRVIGDGPTMVAVRKLAESLGLNENVQFLGSVQHMPEEWSKSSIALLTSKDGEALPLVLIEAFTAGVPAIAYDCQTGPAEIITHGVNGYVIGGDDVDALSDAIRRLVEDEPLRHAFGAAALKAAEAYDLPTIMGQWTTLYTDLLRDRHSAARLDRQTDRLAAWVAGTGGSGLAPAAPRPDRPLFQLTARDIEQTIAAKDDSLVRAAGRLCLESDEITPNEAVDRNLRLVADVLDRHNVAYWLIRNDGVRHRVAVHERDRQAILDALTEGFAETAVYAELISYAGIVSGVTLASLTGTAEEGQKCGGLRVFQPVVTSSRTLRFAAGYGCDIEFWREDESADGSLRATRRTLIGDVIPAAVVAATVTTEYAGRTYPTLAPFTETLVSDVTLPIDVVYTWVDGDDPAWQARKNSLLAGLGRPPLDAASGNARFSSRDELRYSLRSVAMYAPWVRKIFLVTDGQTPSWLDTSHPRIQMVSHKELFGDRGALPTFNSHAIESQLHHIEGLSEHFLYFNDDVFLGRPMSASSFFGPNGVANFFLSPTTVPMTPLSDADDFNFAAGKNNRELIREAFGHTLTHAFLHTPHALRVSVLRDIEQRFAAAVDRTASSQLRSATDISIPSSLHHYYGYFTGRSAPGTLRVAYVNLGDAAQHPKLSQILTARDHDVFCLNDTHHGTVSEAERAQVAQVFLDNYFPVASEFERGSLRNLHSAR</sequence>
<name>A0ABP4XLY3_9ACTN</name>
<gene>
    <name evidence="9" type="ORF">GCM10009682_06950</name>
</gene>
<dbReference type="InterPro" id="IPR021520">
    <property type="entry name" value="Stealth_CR2"/>
</dbReference>
<dbReference type="InterPro" id="IPR031356">
    <property type="entry name" value="Stealth_CR4"/>
</dbReference>
<evidence type="ECO:0000256" key="1">
    <source>
        <dbReference type="ARBA" id="ARBA00007583"/>
    </source>
</evidence>
<keyword evidence="2" id="KW-0808">Transferase</keyword>
<dbReference type="Gene3D" id="3.40.50.2000">
    <property type="entry name" value="Glycogen Phosphorylase B"/>
    <property type="match status" value="2"/>
</dbReference>
<evidence type="ECO:0000259" key="6">
    <source>
        <dbReference type="Pfam" id="PF17101"/>
    </source>
</evidence>
<evidence type="ECO:0000259" key="4">
    <source>
        <dbReference type="Pfam" id="PF00534"/>
    </source>
</evidence>
<reference evidence="10" key="1">
    <citation type="journal article" date="2019" name="Int. J. Syst. Evol. Microbiol.">
        <title>The Global Catalogue of Microorganisms (GCM) 10K type strain sequencing project: providing services to taxonomists for standard genome sequencing and annotation.</title>
        <authorList>
            <consortium name="The Broad Institute Genomics Platform"/>
            <consortium name="The Broad Institute Genome Sequencing Center for Infectious Disease"/>
            <person name="Wu L."/>
            <person name="Ma J."/>
        </authorList>
    </citation>
    <scope>NUCLEOTIDE SEQUENCE [LARGE SCALE GENOMIC DNA]</scope>
    <source>
        <strain evidence="10">JCM 13250</strain>
    </source>
</reference>
<evidence type="ECO:0000259" key="5">
    <source>
        <dbReference type="Pfam" id="PF11380"/>
    </source>
</evidence>
<dbReference type="SUPFAM" id="SSF53756">
    <property type="entry name" value="UDP-Glycosyltransferase/glycogen phosphorylase"/>
    <property type="match status" value="1"/>
</dbReference>
<dbReference type="CDD" id="cd03820">
    <property type="entry name" value="GT4_AmsD-like"/>
    <property type="match status" value="1"/>
</dbReference>
<evidence type="ECO:0000313" key="10">
    <source>
        <dbReference type="Proteomes" id="UP001500218"/>
    </source>
</evidence>
<dbReference type="Pfam" id="PF17103">
    <property type="entry name" value="Stealth_CR4"/>
    <property type="match status" value="1"/>
</dbReference>
<dbReference type="PANTHER" id="PTHR24045:SF0">
    <property type="entry name" value="N-ACETYLGLUCOSAMINE-1-PHOSPHOTRANSFERASE SUBUNITS ALPHA_BETA"/>
    <property type="match status" value="1"/>
</dbReference>
<dbReference type="InterPro" id="IPR001296">
    <property type="entry name" value="Glyco_trans_1"/>
</dbReference>
<accession>A0ABP4XLY3</accession>
<feature type="domain" description="Stealth protein CR4 conserved region 4" evidence="8">
    <location>
        <begin position="896"/>
        <end position="945"/>
    </location>
</feature>
<dbReference type="Pfam" id="PF00534">
    <property type="entry name" value="Glycos_transf_1"/>
    <property type="match status" value="1"/>
</dbReference>
<comment type="caution">
    <text evidence="9">The sequence shown here is derived from an EMBL/GenBank/DDBJ whole genome shotgun (WGS) entry which is preliminary data.</text>
</comment>
<dbReference type="Pfam" id="PF17102">
    <property type="entry name" value="Stealth_CR3"/>
    <property type="match status" value="1"/>
</dbReference>
<protein>
    <submittedName>
        <fullName evidence="9">Stealth conserved region 3 domain-containing protein</fullName>
    </submittedName>
</protein>
<evidence type="ECO:0000259" key="7">
    <source>
        <dbReference type="Pfam" id="PF17102"/>
    </source>
</evidence>
<dbReference type="Proteomes" id="UP001500218">
    <property type="component" value="Unassembled WGS sequence"/>
</dbReference>
<organism evidence="9 10">
    <name type="scientific">Luedemannella flava</name>
    <dbReference type="NCBI Taxonomy" id="349316"/>
    <lineage>
        <taxon>Bacteria</taxon>
        <taxon>Bacillati</taxon>
        <taxon>Actinomycetota</taxon>
        <taxon>Actinomycetes</taxon>
        <taxon>Micromonosporales</taxon>
        <taxon>Micromonosporaceae</taxon>
        <taxon>Luedemannella</taxon>
    </lineage>
</organism>